<feature type="domain" description="Histidine kinase" evidence="7">
    <location>
        <begin position="126"/>
        <end position="346"/>
    </location>
</feature>
<keyword evidence="3" id="KW-0597">Phosphoprotein</keyword>
<accession>A0ABS9X8P2</accession>
<proteinExistence type="predicted"/>
<keyword evidence="8" id="KW-0067">ATP-binding</keyword>
<dbReference type="PANTHER" id="PTHR43047">
    <property type="entry name" value="TWO-COMPONENT HISTIDINE PROTEIN KINASE"/>
    <property type="match status" value="1"/>
</dbReference>
<keyword evidence="4" id="KW-0808">Transferase</keyword>
<keyword evidence="6" id="KW-0812">Transmembrane</keyword>
<keyword evidence="5" id="KW-0418">Kinase</keyword>
<dbReference type="PANTHER" id="PTHR43047:SF72">
    <property type="entry name" value="OSMOSENSING HISTIDINE PROTEIN KINASE SLN1"/>
    <property type="match status" value="1"/>
</dbReference>
<organism evidence="8 9">
    <name type="scientific">Colwellia maritima</name>
    <dbReference type="NCBI Taxonomy" id="2912588"/>
    <lineage>
        <taxon>Bacteria</taxon>
        <taxon>Pseudomonadati</taxon>
        <taxon>Pseudomonadota</taxon>
        <taxon>Gammaproteobacteria</taxon>
        <taxon>Alteromonadales</taxon>
        <taxon>Colwelliaceae</taxon>
        <taxon>Colwellia</taxon>
    </lineage>
</organism>
<dbReference type="SMART" id="SM00388">
    <property type="entry name" value="HisKA"/>
    <property type="match status" value="1"/>
</dbReference>
<evidence type="ECO:0000256" key="5">
    <source>
        <dbReference type="ARBA" id="ARBA00022777"/>
    </source>
</evidence>
<dbReference type="EC" id="2.7.13.3" evidence="2"/>
<dbReference type="SUPFAM" id="SSF47384">
    <property type="entry name" value="Homodimeric domain of signal transducing histidine kinase"/>
    <property type="match status" value="1"/>
</dbReference>
<gene>
    <name evidence="8" type="ORF">L3081_23785</name>
</gene>
<protein>
    <recommendedName>
        <fullName evidence="2">histidine kinase</fullName>
        <ecNumber evidence="2">2.7.13.3</ecNumber>
    </recommendedName>
</protein>
<keyword evidence="6" id="KW-1133">Transmembrane helix</keyword>
<sequence length="394" mass="44139">MSPNIIVRIFLVHCTSAAFMVACLYSFVSLNKKQRTVGGTLFCAICTLILLFNLFRIFTAVFFEQANGLFDVALTNFLNPLFGFIIPYGLTLSIFLLCNERQLLAIKALERKANEDAQVKQRYLATLSHELRTPLNGMIGKAQLMRPQLTSEQLKQDCDVIIDAGQALSQLTNDVLEFTLLEQENLTPVNTELTPYLQNIIELLKPLAIQKNIKLTLTANIDFNVLIEPNKIRQVLINLLGNAIKFTYQGEVNLTIHVEKEIKNTAILTFIIKDTGIGISQEKSKPSPLLKTPNTQQNIHEYDNQKGYGLGLSLCEQLLKSMDSHLDYSSTKNEGSTFYFSIKSQISPVSPTSKISLTNKIETTNPVPPLNVLLVEDIKLNQDIAKAMLEKDLT</sequence>
<evidence type="ECO:0000256" key="1">
    <source>
        <dbReference type="ARBA" id="ARBA00000085"/>
    </source>
</evidence>
<dbReference type="InterPro" id="IPR004358">
    <property type="entry name" value="Sig_transdc_His_kin-like_C"/>
</dbReference>
<dbReference type="RefSeq" id="WP_242288804.1">
    <property type="nucleotide sequence ID" value="NZ_JAKKSL010000006.1"/>
</dbReference>
<dbReference type="Proteomes" id="UP001139646">
    <property type="component" value="Unassembled WGS sequence"/>
</dbReference>
<dbReference type="InterPro" id="IPR005467">
    <property type="entry name" value="His_kinase_dom"/>
</dbReference>
<feature type="transmembrane region" description="Helical" evidence="6">
    <location>
        <begin position="81"/>
        <end position="98"/>
    </location>
</feature>
<evidence type="ECO:0000313" key="8">
    <source>
        <dbReference type="EMBL" id="MCI2285851.1"/>
    </source>
</evidence>
<dbReference type="PROSITE" id="PS50109">
    <property type="entry name" value="HIS_KIN"/>
    <property type="match status" value="1"/>
</dbReference>
<dbReference type="GO" id="GO:0005524">
    <property type="term" value="F:ATP binding"/>
    <property type="evidence" value="ECO:0007669"/>
    <property type="project" value="UniProtKB-KW"/>
</dbReference>
<keyword evidence="9" id="KW-1185">Reference proteome</keyword>
<evidence type="ECO:0000256" key="3">
    <source>
        <dbReference type="ARBA" id="ARBA00022553"/>
    </source>
</evidence>
<dbReference type="InterPro" id="IPR003661">
    <property type="entry name" value="HisK_dim/P_dom"/>
</dbReference>
<feature type="transmembrane region" description="Helical" evidence="6">
    <location>
        <begin position="40"/>
        <end position="61"/>
    </location>
</feature>
<name>A0ABS9X8P2_9GAMM</name>
<keyword evidence="8" id="KW-0547">Nucleotide-binding</keyword>
<dbReference type="InterPro" id="IPR036097">
    <property type="entry name" value="HisK_dim/P_sf"/>
</dbReference>
<evidence type="ECO:0000256" key="2">
    <source>
        <dbReference type="ARBA" id="ARBA00012438"/>
    </source>
</evidence>
<comment type="catalytic activity">
    <reaction evidence="1">
        <text>ATP + protein L-histidine = ADP + protein N-phospho-L-histidine.</text>
        <dbReference type="EC" id="2.7.13.3"/>
    </reaction>
</comment>
<feature type="transmembrane region" description="Helical" evidence="6">
    <location>
        <begin position="6"/>
        <end position="28"/>
    </location>
</feature>
<keyword evidence="6" id="KW-0472">Membrane</keyword>
<evidence type="ECO:0000256" key="6">
    <source>
        <dbReference type="SAM" id="Phobius"/>
    </source>
</evidence>
<dbReference type="InterPro" id="IPR036890">
    <property type="entry name" value="HATPase_C_sf"/>
</dbReference>
<dbReference type="Pfam" id="PF00512">
    <property type="entry name" value="HisKA"/>
    <property type="match status" value="1"/>
</dbReference>
<dbReference type="Gene3D" id="3.30.565.10">
    <property type="entry name" value="Histidine kinase-like ATPase, C-terminal domain"/>
    <property type="match status" value="1"/>
</dbReference>
<dbReference type="Pfam" id="PF02518">
    <property type="entry name" value="HATPase_c"/>
    <property type="match status" value="1"/>
</dbReference>
<dbReference type="EMBL" id="JAKKSL010000006">
    <property type="protein sequence ID" value="MCI2285851.1"/>
    <property type="molecule type" value="Genomic_DNA"/>
</dbReference>
<reference evidence="8" key="1">
    <citation type="submission" date="2022-01" db="EMBL/GenBank/DDBJ databases">
        <title>Colwellia maritima, isolated from seawater.</title>
        <authorList>
            <person name="Kristyanto S."/>
            <person name="Jung J."/>
            <person name="Jeon C.O."/>
        </authorList>
    </citation>
    <scope>NUCLEOTIDE SEQUENCE</scope>
    <source>
        <strain evidence="8">MSW7</strain>
    </source>
</reference>
<dbReference type="SUPFAM" id="SSF55874">
    <property type="entry name" value="ATPase domain of HSP90 chaperone/DNA topoisomerase II/histidine kinase"/>
    <property type="match status" value="1"/>
</dbReference>
<evidence type="ECO:0000259" key="7">
    <source>
        <dbReference type="PROSITE" id="PS50109"/>
    </source>
</evidence>
<evidence type="ECO:0000313" key="9">
    <source>
        <dbReference type="Proteomes" id="UP001139646"/>
    </source>
</evidence>
<dbReference type="PRINTS" id="PR00344">
    <property type="entry name" value="BCTRLSENSOR"/>
</dbReference>
<dbReference type="Gene3D" id="1.10.287.130">
    <property type="match status" value="1"/>
</dbReference>
<dbReference type="InterPro" id="IPR003594">
    <property type="entry name" value="HATPase_dom"/>
</dbReference>
<dbReference type="SMART" id="SM00387">
    <property type="entry name" value="HATPase_c"/>
    <property type="match status" value="1"/>
</dbReference>
<dbReference type="CDD" id="cd00082">
    <property type="entry name" value="HisKA"/>
    <property type="match status" value="1"/>
</dbReference>
<comment type="caution">
    <text evidence="8">The sequence shown here is derived from an EMBL/GenBank/DDBJ whole genome shotgun (WGS) entry which is preliminary data.</text>
</comment>
<evidence type="ECO:0000256" key="4">
    <source>
        <dbReference type="ARBA" id="ARBA00022679"/>
    </source>
</evidence>